<feature type="region of interest" description="Disordered" evidence="1">
    <location>
        <begin position="19"/>
        <end position="57"/>
    </location>
</feature>
<dbReference type="EMBL" id="JBBPBM010000013">
    <property type="protein sequence ID" value="KAK8561121.1"/>
    <property type="molecule type" value="Genomic_DNA"/>
</dbReference>
<name>A0ABR2EKB5_9ROSI</name>
<feature type="compositionally biased region" description="Basic and acidic residues" evidence="1">
    <location>
        <begin position="37"/>
        <end position="52"/>
    </location>
</feature>
<evidence type="ECO:0000313" key="2">
    <source>
        <dbReference type="EMBL" id="KAK8561121.1"/>
    </source>
</evidence>
<protein>
    <submittedName>
        <fullName evidence="2">Uncharacterized protein</fullName>
    </submittedName>
</protein>
<accession>A0ABR2EKB5</accession>
<reference evidence="2 3" key="1">
    <citation type="journal article" date="2024" name="G3 (Bethesda)">
        <title>Genome assembly of Hibiscus sabdariffa L. provides insights into metabolisms of medicinal natural products.</title>
        <authorList>
            <person name="Kim T."/>
        </authorList>
    </citation>
    <scope>NUCLEOTIDE SEQUENCE [LARGE SCALE GENOMIC DNA]</scope>
    <source>
        <strain evidence="2">TK-2024</strain>
        <tissue evidence="2">Old leaves</tissue>
    </source>
</reference>
<comment type="caution">
    <text evidence="2">The sequence shown here is derived from an EMBL/GenBank/DDBJ whole genome shotgun (WGS) entry which is preliminary data.</text>
</comment>
<evidence type="ECO:0000313" key="3">
    <source>
        <dbReference type="Proteomes" id="UP001472677"/>
    </source>
</evidence>
<sequence length="93" mass="10731">MEAEGSRKRKLDLDWNKLLSKDAVDDEPPPSLVVIKAEPHRPPRKSDSRGGCDEQGEEEFWENFTDVELEEMIQRQERNLECLAAKLPLTLLI</sequence>
<gene>
    <name evidence="2" type="ORF">V6N12_048196</name>
</gene>
<proteinExistence type="predicted"/>
<keyword evidence="3" id="KW-1185">Reference proteome</keyword>
<dbReference type="Proteomes" id="UP001472677">
    <property type="component" value="Unassembled WGS sequence"/>
</dbReference>
<evidence type="ECO:0000256" key="1">
    <source>
        <dbReference type="SAM" id="MobiDB-lite"/>
    </source>
</evidence>
<organism evidence="2 3">
    <name type="scientific">Hibiscus sabdariffa</name>
    <name type="common">roselle</name>
    <dbReference type="NCBI Taxonomy" id="183260"/>
    <lineage>
        <taxon>Eukaryota</taxon>
        <taxon>Viridiplantae</taxon>
        <taxon>Streptophyta</taxon>
        <taxon>Embryophyta</taxon>
        <taxon>Tracheophyta</taxon>
        <taxon>Spermatophyta</taxon>
        <taxon>Magnoliopsida</taxon>
        <taxon>eudicotyledons</taxon>
        <taxon>Gunneridae</taxon>
        <taxon>Pentapetalae</taxon>
        <taxon>rosids</taxon>
        <taxon>malvids</taxon>
        <taxon>Malvales</taxon>
        <taxon>Malvaceae</taxon>
        <taxon>Malvoideae</taxon>
        <taxon>Hibiscus</taxon>
    </lineage>
</organism>